<evidence type="ECO:0000313" key="2">
    <source>
        <dbReference type="EMBL" id="JAD16849.1"/>
    </source>
</evidence>
<feature type="region of interest" description="Disordered" evidence="1">
    <location>
        <begin position="1"/>
        <end position="35"/>
    </location>
</feature>
<dbReference type="AlphaFoldDB" id="A0A0A8XS92"/>
<sequence>MTTGPENSVSQNQHSSFPLYLRKPSAGITQEMFPN</sequence>
<organism evidence="2">
    <name type="scientific">Arundo donax</name>
    <name type="common">Giant reed</name>
    <name type="synonym">Donax arundinaceus</name>
    <dbReference type="NCBI Taxonomy" id="35708"/>
    <lineage>
        <taxon>Eukaryota</taxon>
        <taxon>Viridiplantae</taxon>
        <taxon>Streptophyta</taxon>
        <taxon>Embryophyta</taxon>
        <taxon>Tracheophyta</taxon>
        <taxon>Spermatophyta</taxon>
        <taxon>Magnoliopsida</taxon>
        <taxon>Liliopsida</taxon>
        <taxon>Poales</taxon>
        <taxon>Poaceae</taxon>
        <taxon>PACMAD clade</taxon>
        <taxon>Arundinoideae</taxon>
        <taxon>Arundineae</taxon>
        <taxon>Arundo</taxon>
    </lineage>
</organism>
<protein>
    <submittedName>
        <fullName evidence="2">Uncharacterized protein</fullName>
    </submittedName>
</protein>
<feature type="compositionally biased region" description="Polar residues" evidence="1">
    <location>
        <begin position="1"/>
        <end position="16"/>
    </location>
</feature>
<reference evidence="2" key="1">
    <citation type="submission" date="2014-09" db="EMBL/GenBank/DDBJ databases">
        <authorList>
            <person name="Magalhaes I.L.F."/>
            <person name="Oliveira U."/>
            <person name="Santos F.R."/>
            <person name="Vidigal T.H.D.A."/>
            <person name="Brescovit A.D."/>
            <person name="Santos A.J."/>
        </authorList>
    </citation>
    <scope>NUCLEOTIDE SEQUENCE</scope>
    <source>
        <tissue evidence="2">Shoot tissue taken approximately 20 cm above the soil surface</tissue>
    </source>
</reference>
<accession>A0A0A8XS92</accession>
<proteinExistence type="predicted"/>
<dbReference type="EMBL" id="GBRH01281046">
    <property type="protein sequence ID" value="JAD16849.1"/>
    <property type="molecule type" value="Transcribed_RNA"/>
</dbReference>
<evidence type="ECO:0000256" key="1">
    <source>
        <dbReference type="SAM" id="MobiDB-lite"/>
    </source>
</evidence>
<name>A0A0A8XS92_ARUDO</name>
<reference evidence="2" key="2">
    <citation type="journal article" date="2015" name="Data Brief">
        <title>Shoot transcriptome of the giant reed, Arundo donax.</title>
        <authorList>
            <person name="Barrero R.A."/>
            <person name="Guerrero F.D."/>
            <person name="Moolhuijzen P."/>
            <person name="Goolsby J.A."/>
            <person name="Tidwell J."/>
            <person name="Bellgard S.E."/>
            <person name="Bellgard M.I."/>
        </authorList>
    </citation>
    <scope>NUCLEOTIDE SEQUENCE</scope>
    <source>
        <tissue evidence="2">Shoot tissue taken approximately 20 cm above the soil surface</tissue>
    </source>
</reference>